<keyword evidence="1" id="KW-0732">Signal</keyword>
<dbReference type="RefSeq" id="XP_018546440.1">
    <property type="nucleotide sequence ID" value="XM_018690924.2"/>
</dbReference>
<evidence type="ECO:0000313" key="2">
    <source>
        <dbReference type="Proteomes" id="UP000694890"/>
    </source>
</evidence>
<dbReference type="AlphaFoldDB" id="A0AAJ7Q4D1"/>
<dbReference type="GO" id="GO:0007507">
    <property type="term" value="P:heart development"/>
    <property type="evidence" value="ECO:0007669"/>
    <property type="project" value="InterPro"/>
</dbReference>
<gene>
    <name evidence="3" type="primary">apela</name>
</gene>
<feature type="chain" id="PRO_5042552232" evidence="1">
    <location>
        <begin position="23"/>
        <end position="58"/>
    </location>
</feature>
<dbReference type="InterPro" id="IPR047853">
    <property type="entry name" value="ELA"/>
</dbReference>
<organism evidence="2 3">
    <name type="scientific">Lates calcarifer</name>
    <name type="common">Barramundi</name>
    <name type="synonym">Holocentrus calcarifer</name>
    <dbReference type="NCBI Taxonomy" id="8187"/>
    <lineage>
        <taxon>Eukaryota</taxon>
        <taxon>Metazoa</taxon>
        <taxon>Chordata</taxon>
        <taxon>Craniata</taxon>
        <taxon>Vertebrata</taxon>
        <taxon>Euteleostomi</taxon>
        <taxon>Actinopterygii</taxon>
        <taxon>Neopterygii</taxon>
        <taxon>Teleostei</taxon>
        <taxon>Neoteleostei</taxon>
        <taxon>Acanthomorphata</taxon>
        <taxon>Carangaria</taxon>
        <taxon>Carangaria incertae sedis</taxon>
        <taxon>Centropomidae</taxon>
        <taxon>Lates</taxon>
    </lineage>
</organism>
<name>A0AAJ7Q4D1_LATCA</name>
<dbReference type="CTD" id="100506013"/>
<protein>
    <submittedName>
        <fullName evidence="3">Apelin receptor early endogenous ligand</fullName>
    </submittedName>
</protein>
<accession>A0AAJ7Q4D1</accession>
<dbReference type="KEGG" id="lcf:108893101"/>
<dbReference type="GeneID" id="108893101"/>
<dbReference type="GO" id="GO:0060183">
    <property type="term" value="P:apelin receptor signaling pathway"/>
    <property type="evidence" value="ECO:0007669"/>
    <property type="project" value="InterPro"/>
</dbReference>
<reference evidence="3" key="1">
    <citation type="submission" date="2025-08" db="UniProtKB">
        <authorList>
            <consortium name="RefSeq"/>
        </authorList>
    </citation>
    <scope>IDENTIFICATION</scope>
    <source>
        <tissue evidence="3">Brain</tissue>
    </source>
</reference>
<proteinExistence type="predicted"/>
<evidence type="ECO:0000256" key="1">
    <source>
        <dbReference type="SAM" id="SignalP"/>
    </source>
</evidence>
<dbReference type="CDD" id="cd20244">
    <property type="entry name" value="Toddler"/>
    <property type="match status" value="1"/>
</dbReference>
<dbReference type="Proteomes" id="UP000694890">
    <property type="component" value="Linkage group LG5"/>
</dbReference>
<dbReference type="Pfam" id="PF22050">
    <property type="entry name" value="Toddler"/>
    <property type="match status" value="1"/>
</dbReference>
<dbReference type="GO" id="GO:0031704">
    <property type="term" value="F:apelin receptor binding"/>
    <property type="evidence" value="ECO:0007669"/>
    <property type="project" value="InterPro"/>
</dbReference>
<evidence type="ECO:0000313" key="3">
    <source>
        <dbReference type="RefSeq" id="XP_018546440.1"/>
    </source>
</evidence>
<feature type="signal peptide" evidence="1">
    <location>
        <begin position="1"/>
        <end position="22"/>
    </location>
</feature>
<sequence length="58" mass="6887">MKIFNLLYLLLLLAAVVAPISSEKHAFLSDFLNLRRKYHRHHCPHRRCLPLHSRVPFP</sequence>
<keyword evidence="3" id="KW-0675">Receptor</keyword>